<dbReference type="OrthoDB" id="135597at2759"/>
<sequence>MSSTSESGAGSAGPSAYHVMEKDLKPWELYDLSGAERPENLDAMKELRRRSRDRRHLGEGGYAAPTYLQPVINQANGDDNVSRGADVETRDYSWRSRYREEEPRGWRGHRDQPSAPRSIGVPPRHPPAAGANYAGTGAGALSLGSEMSVVSKRLTPLGSESAGASERLTPEQYRLMMMETDQARDDAMEGQNLAESARQRAAAAEAAAARSEQGRREMMERLRHLECFVCGGPRSATPSREGRGLGLTRRQRRQQGRSDYAPAADAATVDAADIAALTAESSSYATPWRAWPSTTWTSAAVS</sequence>
<evidence type="ECO:0000256" key="1">
    <source>
        <dbReference type="SAM" id="MobiDB-lite"/>
    </source>
</evidence>
<organism evidence="2 3">
    <name type="scientific">Phytophthora fragariaefolia</name>
    <dbReference type="NCBI Taxonomy" id="1490495"/>
    <lineage>
        <taxon>Eukaryota</taxon>
        <taxon>Sar</taxon>
        <taxon>Stramenopiles</taxon>
        <taxon>Oomycota</taxon>
        <taxon>Peronosporomycetes</taxon>
        <taxon>Peronosporales</taxon>
        <taxon>Peronosporaceae</taxon>
        <taxon>Phytophthora</taxon>
    </lineage>
</organism>
<comment type="caution">
    <text evidence="2">The sequence shown here is derived from an EMBL/GenBank/DDBJ whole genome shotgun (WGS) entry which is preliminary data.</text>
</comment>
<feature type="region of interest" description="Disordered" evidence="1">
    <location>
        <begin position="97"/>
        <end position="133"/>
    </location>
</feature>
<reference evidence="2" key="1">
    <citation type="submission" date="2023-04" db="EMBL/GenBank/DDBJ databases">
        <title>Phytophthora fragariaefolia NBRC 109709.</title>
        <authorList>
            <person name="Ichikawa N."/>
            <person name="Sato H."/>
            <person name="Tonouchi N."/>
        </authorList>
    </citation>
    <scope>NUCLEOTIDE SEQUENCE</scope>
    <source>
        <strain evidence="2">NBRC 109709</strain>
    </source>
</reference>
<proteinExistence type="predicted"/>
<name>A0A9W6Y3W9_9STRA</name>
<feature type="region of interest" description="Disordered" evidence="1">
    <location>
        <begin position="33"/>
        <end position="84"/>
    </location>
</feature>
<dbReference type="EMBL" id="BSXT01003050">
    <property type="protein sequence ID" value="GMF52206.1"/>
    <property type="molecule type" value="Genomic_DNA"/>
</dbReference>
<evidence type="ECO:0000313" key="3">
    <source>
        <dbReference type="Proteomes" id="UP001165121"/>
    </source>
</evidence>
<feature type="region of interest" description="Disordered" evidence="1">
    <location>
        <begin position="234"/>
        <end position="264"/>
    </location>
</feature>
<dbReference type="AlphaFoldDB" id="A0A9W6Y3W9"/>
<dbReference type="Proteomes" id="UP001165121">
    <property type="component" value="Unassembled WGS sequence"/>
</dbReference>
<feature type="compositionally biased region" description="Basic and acidic residues" evidence="1">
    <location>
        <begin position="97"/>
        <end position="112"/>
    </location>
</feature>
<feature type="compositionally biased region" description="Basic and acidic residues" evidence="1">
    <location>
        <begin position="33"/>
        <end position="46"/>
    </location>
</feature>
<accession>A0A9W6Y3W9</accession>
<evidence type="ECO:0000313" key="2">
    <source>
        <dbReference type="EMBL" id="GMF52206.1"/>
    </source>
</evidence>
<gene>
    <name evidence="2" type="ORF">Pfra01_002132000</name>
</gene>
<keyword evidence="3" id="KW-1185">Reference proteome</keyword>
<protein>
    <submittedName>
        <fullName evidence="2">Unnamed protein product</fullName>
    </submittedName>
</protein>